<sequence>MYHASLCPGLFRWVTGWILTRREFEAANFQKKTENNNNKCTDFRPIRIRDRGICA</sequence>
<organism evidence="1 2">
    <name type="scientific">Cryphonectria parasitica (strain ATCC 38755 / EP155)</name>
    <dbReference type="NCBI Taxonomy" id="660469"/>
    <lineage>
        <taxon>Eukaryota</taxon>
        <taxon>Fungi</taxon>
        <taxon>Dikarya</taxon>
        <taxon>Ascomycota</taxon>
        <taxon>Pezizomycotina</taxon>
        <taxon>Sordariomycetes</taxon>
        <taxon>Sordariomycetidae</taxon>
        <taxon>Diaporthales</taxon>
        <taxon>Cryphonectriaceae</taxon>
        <taxon>Cryphonectria-Endothia species complex</taxon>
        <taxon>Cryphonectria</taxon>
    </lineage>
</organism>
<protein>
    <submittedName>
        <fullName evidence="1">Uncharacterized protein</fullName>
    </submittedName>
</protein>
<dbReference type="RefSeq" id="XP_040773126.1">
    <property type="nucleotide sequence ID" value="XM_040915039.1"/>
</dbReference>
<accession>A0A9P4XWK9</accession>
<dbReference type="AlphaFoldDB" id="A0A9P4XWK9"/>
<dbReference type="Proteomes" id="UP000803844">
    <property type="component" value="Unassembled WGS sequence"/>
</dbReference>
<comment type="caution">
    <text evidence="1">The sequence shown here is derived from an EMBL/GenBank/DDBJ whole genome shotgun (WGS) entry which is preliminary data.</text>
</comment>
<evidence type="ECO:0000313" key="1">
    <source>
        <dbReference type="EMBL" id="KAF3762147.1"/>
    </source>
</evidence>
<dbReference type="EMBL" id="MU032350">
    <property type="protein sequence ID" value="KAF3762147.1"/>
    <property type="molecule type" value="Genomic_DNA"/>
</dbReference>
<evidence type="ECO:0000313" key="2">
    <source>
        <dbReference type="Proteomes" id="UP000803844"/>
    </source>
</evidence>
<keyword evidence="2" id="KW-1185">Reference proteome</keyword>
<dbReference type="GeneID" id="63832168"/>
<name>A0A9P4XWK9_CRYP1</name>
<reference evidence="1" key="1">
    <citation type="journal article" date="2020" name="Phytopathology">
        <title>Genome sequence of the chestnut blight fungus Cryphonectria parasitica EP155: A fundamental resource for an archetypical invasive plant pathogen.</title>
        <authorList>
            <person name="Crouch J.A."/>
            <person name="Dawe A."/>
            <person name="Aerts A."/>
            <person name="Barry K."/>
            <person name="Churchill A.C.L."/>
            <person name="Grimwood J."/>
            <person name="Hillman B."/>
            <person name="Milgroom M.G."/>
            <person name="Pangilinan J."/>
            <person name="Smith M."/>
            <person name="Salamov A."/>
            <person name="Schmutz J."/>
            <person name="Yadav J."/>
            <person name="Grigoriev I.V."/>
            <person name="Nuss D."/>
        </authorList>
    </citation>
    <scope>NUCLEOTIDE SEQUENCE</scope>
    <source>
        <strain evidence="1">EP155</strain>
    </source>
</reference>
<gene>
    <name evidence="1" type="ORF">M406DRAFT_103049</name>
</gene>
<proteinExistence type="predicted"/>